<comment type="pathway">
    <text evidence="1">Amino-acid biosynthesis; L-asparagine biosynthesis; L-asparagine from L-aspartate (L-Gln route): step 1/1.</text>
</comment>
<dbReference type="GO" id="GO:0004066">
    <property type="term" value="F:asparagine synthase (glutamine-hydrolyzing) activity"/>
    <property type="evidence" value="ECO:0007669"/>
    <property type="project" value="UniProtKB-EC"/>
</dbReference>
<evidence type="ECO:0000259" key="4">
    <source>
        <dbReference type="Pfam" id="PF00733"/>
    </source>
</evidence>
<name>A0A1I2IH75_9BACT</name>
<gene>
    <name evidence="5" type="ORF">SAMN02745121_08679</name>
</gene>
<evidence type="ECO:0000313" key="5">
    <source>
        <dbReference type="EMBL" id="SFF40988.1"/>
    </source>
</evidence>
<evidence type="ECO:0000313" key="6">
    <source>
        <dbReference type="Proteomes" id="UP000199400"/>
    </source>
</evidence>
<dbReference type="PANTHER" id="PTHR43284:SF1">
    <property type="entry name" value="ASPARAGINE SYNTHETASE"/>
    <property type="match status" value="1"/>
</dbReference>
<dbReference type="InterPro" id="IPR014729">
    <property type="entry name" value="Rossmann-like_a/b/a_fold"/>
</dbReference>
<dbReference type="STRING" id="54.SAMN02745121_08679"/>
<dbReference type="Proteomes" id="UP000199400">
    <property type="component" value="Unassembled WGS sequence"/>
</dbReference>
<dbReference type="EC" id="6.3.5.4" evidence="2"/>
<accession>A0A1I2IH75</accession>
<evidence type="ECO:0000256" key="3">
    <source>
        <dbReference type="ARBA" id="ARBA00048741"/>
    </source>
</evidence>
<proteinExistence type="predicted"/>
<dbReference type="InterPro" id="IPR001962">
    <property type="entry name" value="Asn_synthase"/>
</dbReference>
<sequence length="317" mass="33057">MEAHCYEWRGRRGPSLAGLVGRAAVALDRHGVRAAFGEVAADGATCIDGARLVLPPRLRGIHRRDAPGPLHALLAGACDRLPRGRVALALSGGVDSAALAALLGARATVYTLAPELPGYSEEAEARAVAGRLGLELRVVRASAADYVQALPLVIAACECPLYNLHPVSRWLLARAVGDDGLDVLVTGDGADEVFRGTSGADYLPIVGALARAAGLVPVAPFLDESVAAHVAEDPHKQALRSLAVALGVPESIARRPKQPRFAPPIDLSPLWDGPRVAALAQALGREPDLSADRARVGWTTLALLSRRFPGLIVSCAA</sequence>
<dbReference type="PANTHER" id="PTHR43284">
    <property type="entry name" value="ASPARAGINE SYNTHETASE (GLUTAMINE-HYDROLYZING)"/>
    <property type="match status" value="1"/>
</dbReference>
<dbReference type="GO" id="GO:0006529">
    <property type="term" value="P:asparagine biosynthetic process"/>
    <property type="evidence" value="ECO:0007669"/>
    <property type="project" value="InterPro"/>
</dbReference>
<organism evidence="5 6">
    <name type="scientific">Nannocystis exedens</name>
    <dbReference type="NCBI Taxonomy" id="54"/>
    <lineage>
        <taxon>Bacteria</taxon>
        <taxon>Pseudomonadati</taxon>
        <taxon>Myxococcota</taxon>
        <taxon>Polyangia</taxon>
        <taxon>Nannocystales</taxon>
        <taxon>Nannocystaceae</taxon>
        <taxon>Nannocystis</taxon>
    </lineage>
</organism>
<dbReference type="SUPFAM" id="SSF52402">
    <property type="entry name" value="Adenine nucleotide alpha hydrolases-like"/>
    <property type="match status" value="1"/>
</dbReference>
<comment type="catalytic activity">
    <reaction evidence="3">
        <text>L-aspartate + L-glutamine + ATP + H2O = L-asparagine + L-glutamate + AMP + diphosphate + H(+)</text>
        <dbReference type="Rhea" id="RHEA:12228"/>
        <dbReference type="ChEBI" id="CHEBI:15377"/>
        <dbReference type="ChEBI" id="CHEBI:15378"/>
        <dbReference type="ChEBI" id="CHEBI:29985"/>
        <dbReference type="ChEBI" id="CHEBI:29991"/>
        <dbReference type="ChEBI" id="CHEBI:30616"/>
        <dbReference type="ChEBI" id="CHEBI:33019"/>
        <dbReference type="ChEBI" id="CHEBI:58048"/>
        <dbReference type="ChEBI" id="CHEBI:58359"/>
        <dbReference type="ChEBI" id="CHEBI:456215"/>
        <dbReference type="EC" id="6.3.5.4"/>
    </reaction>
</comment>
<dbReference type="InterPro" id="IPR051786">
    <property type="entry name" value="ASN_synthetase/amidase"/>
</dbReference>
<dbReference type="Gene3D" id="3.40.50.620">
    <property type="entry name" value="HUPs"/>
    <property type="match status" value="1"/>
</dbReference>
<dbReference type="CDD" id="cd01991">
    <property type="entry name" value="Asn_synthase_B_C"/>
    <property type="match status" value="1"/>
</dbReference>
<dbReference type="EMBL" id="FOMX01000065">
    <property type="protein sequence ID" value="SFF40988.1"/>
    <property type="molecule type" value="Genomic_DNA"/>
</dbReference>
<reference evidence="6" key="1">
    <citation type="submission" date="2016-10" db="EMBL/GenBank/DDBJ databases">
        <authorList>
            <person name="Varghese N."/>
            <person name="Submissions S."/>
        </authorList>
    </citation>
    <scope>NUCLEOTIDE SEQUENCE [LARGE SCALE GENOMIC DNA]</scope>
    <source>
        <strain evidence="6">ATCC 25963</strain>
    </source>
</reference>
<dbReference type="Pfam" id="PF00733">
    <property type="entry name" value="Asn_synthase"/>
    <property type="match status" value="1"/>
</dbReference>
<protein>
    <recommendedName>
        <fullName evidence="2">asparagine synthase (glutamine-hydrolyzing)</fullName>
        <ecNumber evidence="2">6.3.5.4</ecNumber>
    </recommendedName>
</protein>
<evidence type="ECO:0000256" key="1">
    <source>
        <dbReference type="ARBA" id="ARBA00005187"/>
    </source>
</evidence>
<keyword evidence="6" id="KW-1185">Reference proteome</keyword>
<dbReference type="AlphaFoldDB" id="A0A1I2IH75"/>
<evidence type="ECO:0000256" key="2">
    <source>
        <dbReference type="ARBA" id="ARBA00012737"/>
    </source>
</evidence>
<feature type="domain" description="Asparagine synthetase" evidence="4">
    <location>
        <begin position="85"/>
        <end position="198"/>
    </location>
</feature>